<evidence type="ECO:0000313" key="2">
    <source>
        <dbReference type="Proteomes" id="UP001153332"/>
    </source>
</evidence>
<proteinExistence type="predicted"/>
<gene>
    <name evidence="1" type="ORF">O1611_g4684</name>
</gene>
<sequence length="687" mass="76937">MGESSSAASNPPARVANVVDLNNLMIEVNFELFYFIVKDGRQNRGRRVASDFDYHEFRSQLFHSLDIPITHPLYPERDSGIINITDESSAIIALTQVQGSSSIRLLERGGRPLLRLHSDPGTVRKTPPSSNNAVRTPLPPRTRRSTDRQASRRSRGRDLSFSPEDMDEVEEEGVVGEISEESDGESDGESEDENYGVVNYNNSSMELGAPWDAFDPQAYAIYKTLAQVDAEINSFILADDAGLGKTGMSVITVTIIAMLHRTMREVQREWGRRGTGTRRHLSESDSSQDACPTQRNDRVQCPCVSGSLSRRLVTRLADLPTVVIAPPSSIPVWVAEADKFTGPTPNSPGYSMAIHVAHSSFEHHVIYLAPENGRYVMANVFVDHEGQIRRRHVDLQRSIGLSDNIILVSSNGTSQFIQRFGGTVRHDTKDYKFLPGIMIFDEFHRYRGTRRKQTKPFKMLQHFSKDNPDGRPVLAIGVSGSAKTNCAHWRPFIKHAFDMAQYASRVNRDNFNIAGLARVEDMDRFERAWAYLAVHLVDPTLQGAEITQRDRYSEDITQFLRRFIPLMMIARSRGGGIFGSGNTDSSGYDRSTKLPYARWTYACSICKAHLGSEVLASPRTPNCSTKMGRTQTGRQAHQRRGGGTQIGTDFRSAKIDYRSLTGVSDSVEGFYIPRRSPAYIRRNDSVF</sequence>
<evidence type="ECO:0000313" key="1">
    <source>
        <dbReference type="EMBL" id="KAJ8128950.1"/>
    </source>
</evidence>
<dbReference type="EMBL" id="JAPUUL010000908">
    <property type="protein sequence ID" value="KAJ8128950.1"/>
    <property type="molecule type" value="Genomic_DNA"/>
</dbReference>
<reference evidence="1" key="1">
    <citation type="submission" date="2022-12" db="EMBL/GenBank/DDBJ databases">
        <title>Genome Sequence of Lasiodiplodia mahajangana.</title>
        <authorList>
            <person name="Buettner E."/>
        </authorList>
    </citation>
    <scope>NUCLEOTIDE SEQUENCE</scope>
    <source>
        <strain evidence="1">VT137</strain>
    </source>
</reference>
<name>A0ACC2JNE2_9PEZI</name>
<dbReference type="Proteomes" id="UP001153332">
    <property type="component" value="Unassembled WGS sequence"/>
</dbReference>
<accession>A0ACC2JNE2</accession>
<comment type="caution">
    <text evidence="1">The sequence shown here is derived from an EMBL/GenBank/DDBJ whole genome shotgun (WGS) entry which is preliminary data.</text>
</comment>
<keyword evidence="2" id="KW-1185">Reference proteome</keyword>
<protein>
    <submittedName>
        <fullName evidence="1">Uncharacterized protein</fullName>
    </submittedName>
</protein>
<organism evidence="1 2">
    <name type="scientific">Lasiodiplodia mahajangana</name>
    <dbReference type="NCBI Taxonomy" id="1108764"/>
    <lineage>
        <taxon>Eukaryota</taxon>
        <taxon>Fungi</taxon>
        <taxon>Dikarya</taxon>
        <taxon>Ascomycota</taxon>
        <taxon>Pezizomycotina</taxon>
        <taxon>Dothideomycetes</taxon>
        <taxon>Dothideomycetes incertae sedis</taxon>
        <taxon>Botryosphaeriales</taxon>
        <taxon>Botryosphaeriaceae</taxon>
        <taxon>Lasiodiplodia</taxon>
    </lineage>
</organism>